<evidence type="ECO:0000259" key="1">
    <source>
        <dbReference type="Pfam" id="PF11706"/>
    </source>
</evidence>
<reference evidence="2" key="1">
    <citation type="submission" date="2020-10" db="EMBL/GenBank/DDBJ databases">
        <authorList>
            <person name="Gilroy R."/>
        </authorList>
    </citation>
    <scope>NUCLEOTIDE SEQUENCE</scope>
    <source>
        <strain evidence="2">ChiGjej1B1-24693</strain>
    </source>
</reference>
<name>A0A9D1GX79_9ACTN</name>
<organism evidence="2 3">
    <name type="scientific">Candidatus Avipropionibacterium avicola</name>
    <dbReference type="NCBI Taxonomy" id="2840701"/>
    <lineage>
        <taxon>Bacteria</taxon>
        <taxon>Bacillati</taxon>
        <taxon>Actinomycetota</taxon>
        <taxon>Actinomycetes</taxon>
        <taxon>Propionibacteriales</taxon>
        <taxon>Propionibacteriaceae</taxon>
        <taxon>Propionibacteriaceae incertae sedis</taxon>
        <taxon>Candidatus Avipropionibacterium</taxon>
    </lineage>
</organism>
<gene>
    <name evidence="2" type="ORF">IAA98_06670</name>
</gene>
<dbReference type="EMBL" id="DVLP01000203">
    <property type="protein sequence ID" value="HIT75249.1"/>
    <property type="molecule type" value="Genomic_DNA"/>
</dbReference>
<sequence>MPFTHDTDASLVTMAALVNSELDDTLETPQDLDRFVLEQEISGSRTHDATELRRVRALRPVVRQFFGAEEGPAVELVNTILVDHRALPQLVRHDHWDWHLHAATSESPLAVRLAVEAAMAMVDVIRNDDLSRLAHCAAEDCQGVLVDLSRNRSKRYCDLGCGNRAAVAAYRERQRQAK</sequence>
<dbReference type="InterPro" id="IPR021005">
    <property type="entry name" value="Znf_CGNR"/>
</dbReference>
<dbReference type="SUPFAM" id="SSF160904">
    <property type="entry name" value="Jann2411-like"/>
    <property type="match status" value="1"/>
</dbReference>
<reference evidence="2" key="2">
    <citation type="journal article" date="2021" name="PeerJ">
        <title>Extensive microbial diversity within the chicken gut microbiome revealed by metagenomics and culture.</title>
        <authorList>
            <person name="Gilroy R."/>
            <person name="Ravi A."/>
            <person name="Getino M."/>
            <person name="Pursley I."/>
            <person name="Horton D.L."/>
            <person name="Alikhan N.F."/>
            <person name="Baker D."/>
            <person name="Gharbi K."/>
            <person name="Hall N."/>
            <person name="Watson M."/>
            <person name="Adriaenssens E.M."/>
            <person name="Foster-Nyarko E."/>
            <person name="Jarju S."/>
            <person name="Secka A."/>
            <person name="Antonio M."/>
            <person name="Oren A."/>
            <person name="Chaudhuri R.R."/>
            <person name="La Ragione R."/>
            <person name="Hildebrand F."/>
            <person name="Pallen M.J."/>
        </authorList>
    </citation>
    <scope>NUCLEOTIDE SEQUENCE</scope>
    <source>
        <strain evidence="2">ChiGjej1B1-24693</strain>
    </source>
</reference>
<comment type="caution">
    <text evidence="2">The sequence shown here is derived from an EMBL/GenBank/DDBJ whole genome shotgun (WGS) entry which is preliminary data.</text>
</comment>
<dbReference type="Proteomes" id="UP000886842">
    <property type="component" value="Unassembled WGS sequence"/>
</dbReference>
<dbReference type="Gene3D" id="1.10.3300.10">
    <property type="entry name" value="Jann2411-like domain"/>
    <property type="match status" value="1"/>
</dbReference>
<evidence type="ECO:0000313" key="3">
    <source>
        <dbReference type="Proteomes" id="UP000886842"/>
    </source>
</evidence>
<evidence type="ECO:0000313" key="2">
    <source>
        <dbReference type="EMBL" id="HIT75249.1"/>
    </source>
</evidence>
<accession>A0A9D1GX79</accession>
<dbReference type="Pfam" id="PF07336">
    <property type="entry name" value="ABATE"/>
    <property type="match status" value="1"/>
</dbReference>
<dbReference type="InterPro" id="IPR023286">
    <property type="entry name" value="ABATE_dom_sf"/>
</dbReference>
<dbReference type="Pfam" id="PF11706">
    <property type="entry name" value="zf-CGNR"/>
    <property type="match status" value="1"/>
</dbReference>
<dbReference type="InterPro" id="IPR010852">
    <property type="entry name" value="ABATE"/>
</dbReference>
<dbReference type="AlphaFoldDB" id="A0A9D1GX79"/>
<protein>
    <submittedName>
        <fullName evidence="2">CGNR zinc finger domain-containing protein</fullName>
    </submittedName>
</protein>
<feature type="domain" description="Zinc finger CGNR" evidence="1">
    <location>
        <begin position="132"/>
        <end position="174"/>
    </location>
</feature>
<proteinExistence type="predicted"/>
<dbReference type="PANTHER" id="PTHR35525">
    <property type="entry name" value="BLL6575 PROTEIN"/>
    <property type="match status" value="1"/>
</dbReference>
<dbReference type="PANTHER" id="PTHR35525:SF3">
    <property type="entry name" value="BLL6575 PROTEIN"/>
    <property type="match status" value="1"/>
</dbReference>